<proteinExistence type="predicted"/>
<feature type="domain" description="Reverse transcriptase" evidence="1">
    <location>
        <begin position="33"/>
        <end position="171"/>
    </location>
</feature>
<name>A0AAN7NXC6_MYCAM</name>
<reference evidence="2 3" key="1">
    <citation type="journal article" date="2023" name="J. Hered.">
        <title>Chromosome-level genome of the wood stork (Mycteria americana) provides insight into avian chromosome evolution.</title>
        <authorList>
            <person name="Flamio R. Jr."/>
            <person name="Ramstad K.M."/>
        </authorList>
    </citation>
    <scope>NUCLEOTIDE SEQUENCE [LARGE SCALE GENOMIC DNA]</scope>
    <source>
        <strain evidence="2">JAX WOST 10</strain>
    </source>
</reference>
<dbReference type="EMBL" id="JAUNZN010000003">
    <property type="protein sequence ID" value="KAK4824002.1"/>
    <property type="molecule type" value="Genomic_DNA"/>
</dbReference>
<dbReference type="AlphaFoldDB" id="A0AAN7NXC6"/>
<evidence type="ECO:0000313" key="3">
    <source>
        <dbReference type="Proteomes" id="UP001333110"/>
    </source>
</evidence>
<dbReference type="InterPro" id="IPR000477">
    <property type="entry name" value="RT_dom"/>
</dbReference>
<evidence type="ECO:0000259" key="1">
    <source>
        <dbReference type="Pfam" id="PF00078"/>
    </source>
</evidence>
<accession>A0AAN7NXC6</accession>
<dbReference type="Pfam" id="PF00078">
    <property type="entry name" value="RVT_1"/>
    <property type="match status" value="1"/>
</dbReference>
<sequence length="384" mass="43647">MSKVEECNAMYAASSTSDLRQGIESDLQRVTPMKAAFETVVHSIFLDKLSNCQMSGFMVRWVKNWLNSSTQRVVVNGATSGWQLVASGVPQGSILGPVLFNIFIKDLDAGVECTISKFADGTKLGGAVDPLEGPDALQRDLNRLKHLAVINGMKFNKLKCPILHLGWSNTGYKYKLGEEWLESSPAERDLGVLVNSRLNRSQRCALAAKRGNRILGCIKHCTTSWSKEMIIPLYSALVRPRLEYCMQFWAPQFKKDVKVLECIQRRAKKLVKGLEGMSCEEWLRTLGLSSLEKRRLRGNLTALYRFLRRRSGEGGADLLSLVFSDIMRENDSKLHQGRFRLDIRKHFFTERVVKHWNKLPREMVNVPSLSVFRRHLDNTLNNML</sequence>
<dbReference type="PANTHER" id="PTHR33332">
    <property type="entry name" value="REVERSE TRANSCRIPTASE DOMAIN-CONTAINING PROTEIN"/>
    <property type="match status" value="1"/>
</dbReference>
<protein>
    <recommendedName>
        <fullName evidence="1">Reverse transcriptase domain-containing protein</fullName>
    </recommendedName>
</protein>
<evidence type="ECO:0000313" key="2">
    <source>
        <dbReference type="EMBL" id="KAK4824002.1"/>
    </source>
</evidence>
<comment type="caution">
    <text evidence="2">The sequence shown here is derived from an EMBL/GenBank/DDBJ whole genome shotgun (WGS) entry which is preliminary data.</text>
</comment>
<dbReference type="Proteomes" id="UP001333110">
    <property type="component" value="Unassembled WGS sequence"/>
</dbReference>
<organism evidence="2 3">
    <name type="scientific">Mycteria americana</name>
    <name type="common">Wood stork</name>
    <dbReference type="NCBI Taxonomy" id="33587"/>
    <lineage>
        <taxon>Eukaryota</taxon>
        <taxon>Metazoa</taxon>
        <taxon>Chordata</taxon>
        <taxon>Craniata</taxon>
        <taxon>Vertebrata</taxon>
        <taxon>Euteleostomi</taxon>
        <taxon>Archelosauria</taxon>
        <taxon>Archosauria</taxon>
        <taxon>Dinosauria</taxon>
        <taxon>Saurischia</taxon>
        <taxon>Theropoda</taxon>
        <taxon>Coelurosauria</taxon>
        <taxon>Aves</taxon>
        <taxon>Neognathae</taxon>
        <taxon>Neoaves</taxon>
        <taxon>Aequornithes</taxon>
        <taxon>Ciconiiformes</taxon>
        <taxon>Ciconiidae</taxon>
        <taxon>Mycteria</taxon>
    </lineage>
</organism>
<gene>
    <name evidence="2" type="ORF">QYF61_009127</name>
</gene>
<keyword evidence="3" id="KW-1185">Reference proteome</keyword>